<protein>
    <recommendedName>
        <fullName evidence="3">Mariner Mos1 transposase</fullName>
    </recommendedName>
</protein>
<organism evidence="1 2">
    <name type="scientific">Cryptotermes secundus</name>
    <dbReference type="NCBI Taxonomy" id="105785"/>
    <lineage>
        <taxon>Eukaryota</taxon>
        <taxon>Metazoa</taxon>
        <taxon>Ecdysozoa</taxon>
        <taxon>Arthropoda</taxon>
        <taxon>Hexapoda</taxon>
        <taxon>Insecta</taxon>
        <taxon>Pterygota</taxon>
        <taxon>Neoptera</taxon>
        <taxon>Polyneoptera</taxon>
        <taxon>Dictyoptera</taxon>
        <taxon>Blattodea</taxon>
        <taxon>Blattoidea</taxon>
        <taxon>Termitoidae</taxon>
        <taxon>Kalotermitidae</taxon>
        <taxon>Cryptotermitinae</taxon>
        <taxon>Cryptotermes</taxon>
    </lineage>
</organism>
<dbReference type="InterPro" id="IPR036397">
    <property type="entry name" value="RNaseH_sf"/>
</dbReference>
<proteinExistence type="predicted"/>
<evidence type="ECO:0000313" key="1">
    <source>
        <dbReference type="EMBL" id="PNF20419.1"/>
    </source>
</evidence>
<dbReference type="PANTHER" id="PTHR46060:SF1">
    <property type="entry name" value="MARINER MOS1 TRANSPOSASE-LIKE PROTEIN"/>
    <property type="match status" value="1"/>
</dbReference>
<gene>
    <name evidence="1" type="ORF">B7P43_G08145</name>
</gene>
<dbReference type="EMBL" id="NEVH01020943">
    <property type="protein sequence ID" value="PNF20419.1"/>
    <property type="molecule type" value="Genomic_DNA"/>
</dbReference>
<evidence type="ECO:0000313" key="2">
    <source>
        <dbReference type="Proteomes" id="UP000235965"/>
    </source>
</evidence>
<sequence>MVTVFWDREGILLLDWLPPNMTINSVQYCNSLRQLRQCIQQRCHGKWGRGVLLQQRNAQPHGSQHTIVSLGALGYTVLPHSPYSPDFSPRDYTLFDAMKDVMRG</sequence>
<keyword evidence="2" id="KW-1185">Reference proteome</keyword>
<dbReference type="AlphaFoldDB" id="A0A2J7PVR6"/>
<reference evidence="1 2" key="1">
    <citation type="submission" date="2017-12" db="EMBL/GenBank/DDBJ databases">
        <title>Hemimetabolous genomes reveal molecular basis of termite eusociality.</title>
        <authorList>
            <person name="Harrison M.C."/>
            <person name="Jongepier E."/>
            <person name="Robertson H.M."/>
            <person name="Arning N."/>
            <person name="Bitard-Feildel T."/>
            <person name="Chao H."/>
            <person name="Childers C.P."/>
            <person name="Dinh H."/>
            <person name="Doddapaneni H."/>
            <person name="Dugan S."/>
            <person name="Gowin J."/>
            <person name="Greiner C."/>
            <person name="Han Y."/>
            <person name="Hu H."/>
            <person name="Hughes D.S.T."/>
            <person name="Huylmans A.-K."/>
            <person name="Kemena C."/>
            <person name="Kremer L.P.M."/>
            <person name="Lee S.L."/>
            <person name="Lopez-Ezquerra A."/>
            <person name="Mallet L."/>
            <person name="Monroy-Kuhn J.M."/>
            <person name="Moser A."/>
            <person name="Murali S.C."/>
            <person name="Muzny D.M."/>
            <person name="Otani S."/>
            <person name="Piulachs M.-D."/>
            <person name="Poelchau M."/>
            <person name="Qu J."/>
            <person name="Schaub F."/>
            <person name="Wada-Katsumata A."/>
            <person name="Worley K.C."/>
            <person name="Xie Q."/>
            <person name="Ylla G."/>
            <person name="Poulsen M."/>
            <person name="Gibbs R.A."/>
            <person name="Schal C."/>
            <person name="Richards S."/>
            <person name="Belles X."/>
            <person name="Korb J."/>
            <person name="Bornberg-Bauer E."/>
        </authorList>
    </citation>
    <scope>NUCLEOTIDE SEQUENCE [LARGE SCALE GENOMIC DNA]</scope>
    <source>
        <tissue evidence="1">Whole body</tissue>
    </source>
</reference>
<dbReference type="STRING" id="105785.A0A2J7PVR6"/>
<accession>A0A2J7PVR6</accession>
<dbReference type="InterPro" id="IPR052709">
    <property type="entry name" value="Transposase-MT_Hybrid"/>
</dbReference>
<comment type="caution">
    <text evidence="1">The sequence shown here is derived from an EMBL/GenBank/DDBJ whole genome shotgun (WGS) entry which is preliminary data.</text>
</comment>
<evidence type="ECO:0008006" key="3">
    <source>
        <dbReference type="Google" id="ProtNLM"/>
    </source>
</evidence>
<dbReference type="InterPro" id="IPR001888">
    <property type="entry name" value="Transposase_1"/>
</dbReference>
<dbReference type="InParanoid" id="A0A2J7PVR6"/>
<dbReference type="OrthoDB" id="616263at2759"/>
<dbReference type="Gene3D" id="3.30.420.10">
    <property type="entry name" value="Ribonuclease H-like superfamily/Ribonuclease H"/>
    <property type="match status" value="1"/>
</dbReference>
<dbReference type="Pfam" id="PF01359">
    <property type="entry name" value="Transposase_1"/>
    <property type="match status" value="1"/>
</dbReference>
<name>A0A2J7PVR6_9NEOP</name>
<dbReference type="PANTHER" id="PTHR46060">
    <property type="entry name" value="MARINER MOS1 TRANSPOSASE-LIKE PROTEIN"/>
    <property type="match status" value="1"/>
</dbReference>
<dbReference type="Proteomes" id="UP000235965">
    <property type="component" value="Unassembled WGS sequence"/>
</dbReference>
<dbReference type="GO" id="GO:0003676">
    <property type="term" value="F:nucleic acid binding"/>
    <property type="evidence" value="ECO:0007669"/>
    <property type="project" value="InterPro"/>
</dbReference>